<evidence type="ECO:0000256" key="1">
    <source>
        <dbReference type="SAM" id="Phobius"/>
    </source>
</evidence>
<name>A0A8S5UF61_9CAUD</name>
<keyword evidence="1" id="KW-1133">Transmembrane helix</keyword>
<dbReference type="EMBL" id="BK016080">
    <property type="protein sequence ID" value="DAF93109.1"/>
    <property type="molecule type" value="Genomic_DNA"/>
</dbReference>
<organism evidence="2">
    <name type="scientific">Myoviridae sp. ctcyQ27</name>
    <dbReference type="NCBI Taxonomy" id="2825139"/>
    <lineage>
        <taxon>Viruses</taxon>
        <taxon>Duplodnaviria</taxon>
        <taxon>Heunggongvirae</taxon>
        <taxon>Uroviricota</taxon>
        <taxon>Caudoviricetes</taxon>
    </lineage>
</organism>
<accession>A0A8S5UF61</accession>
<protein>
    <submittedName>
        <fullName evidence="2">Uncharacterized protein</fullName>
    </submittedName>
</protein>
<feature type="transmembrane region" description="Helical" evidence="1">
    <location>
        <begin position="35"/>
        <end position="54"/>
    </location>
</feature>
<feature type="transmembrane region" description="Helical" evidence="1">
    <location>
        <begin position="12"/>
        <end position="29"/>
    </location>
</feature>
<sequence length="73" mass="8177">MKRLNKKIETINNIILAVAIAGIIFWLLGDGLFGHLGGLIVTIIVTISISLLTVRKLQLKNKKLQLKLMKARR</sequence>
<keyword evidence="1" id="KW-0812">Transmembrane</keyword>
<keyword evidence="1" id="KW-0472">Membrane</keyword>
<reference evidence="2" key="1">
    <citation type="journal article" date="2021" name="Proc. Natl. Acad. Sci. U.S.A.">
        <title>A Catalog of Tens of Thousands of Viruses from Human Metagenomes Reveals Hidden Associations with Chronic Diseases.</title>
        <authorList>
            <person name="Tisza M.J."/>
            <person name="Buck C.B."/>
        </authorList>
    </citation>
    <scope>NUCLEOTIDE SEQUENCE</scope>
    <source>
        <strain evidence="2">CtcyQ27</strain>
    </source>
</reference>
<proteinExistence type="predicted"/>
<evidence type="ECO:0000313" key="2">
    <source>
        <dbReference type="EMBL" id="DAF93109.1"/>
    </source>
</evidence>